<dbReference type="KEGG" id="chiz:HQ393_00365"/>
<keyword evidence="3" id="KW-0813">Transport</keyword>
<evidence type="ECO:0000256" key="5">
    <source>
        <dbReference type="ARBA" id="ARBA00022692"/>
    </source>
</evidence>
<keyword evidence="9" id="KW-0472">Membrane</keyword>
<dbReference type="InterPro" id="IPR033900">
    <property type="entry name" value="Gram_neg_porin_domain"/>
</dbReference>
<accession>A0A7H9BE61</accession>
<evidence type="ECO:0000256" key="2">
    <source>
        <dbReference type="ARBA" id="ARBA00011233"/>
    </source>
</evidence>
<dbReference type="InterPro" id="IPR050298">
    <property type="entry name" value="Gram-neg_bact_OMP"/>
</dbReference>
<dbReference type="CDD" id="cd00342">
    <property type="entry name" value="gram_neg_porins"/>
    <property type="match status" value="1"/>
</dbReference>
<dbReference type="Proteomes" id="UP000509597">
    <property type="component" value="Chromosome"/>
</dbReference>
<evidence type="ECO:0000313" key="13">
    <source>
        <dbReference type="EMBL" id="QLG86817.1"/>
    </source>
</evidence>
<dbReference type="PANTHER" id="PTHR34501:SF9">
    <property type="entry name" value="MAJOR OUTER MEMBRANE PROTEIN P.IA"/>
    <property type="match status" value="1"/>
</dbReference>
<dbReference type="GO" id="GO:0009279">
    <property type="term" value="C:cell outer membrane"/>
    <property type="evidence" value="ECO:0007669"/>
    <property type="project" value="UniProtKB-SubCell"/>
</dbReference>
<comment type="subcellular location">
    <subcellularLocation>
        <location evidence="1">Cell outer membrane</location>
        <topology evidence="1">Multi-pass membrane protein</topology>
    </subcellularLocation>
</comment>
<gene>
    <name evidence="13" type="ORF">HQ393_00365</name>
</gene>
<dbReference type="RefSeq" id="WP_179356903.1">
    <property type="nucleotide sequence ID" value="NZ_CP058627.1"/>
</dbReference>
<evidence type="ECO:0000313" key="14">
    <source>
        <dbReference type="Proteomes" id="UP000509597"/>
    </source>
</evidence>
<keyword evidence="6 11" id="KW-0732">Signal</keyword>
<evidence type="ECO:0000256" key="3">
    <source>
        <dbReference type="ARBA" id="ARBA00022448"/>
    </source>
</evidence>
<evidence type="ECO:0000256" key="4">
    <source>
        <dbReference type="ARBA" id="ARBA00022452"/>
    </source>
</evidence>
<evidence type="ECO:0000256" key="8">
    <source>
        <dbReference type="ARBA" id="ARBA00023114"/>
    </source>
</evidence>
<keyword evidence="4" id="KW-1134">Transmembrane beta strand</keyword>
<evidence type="ECO:0000256" key="10">
    <source>
        <dbReference type="ARBA" id="ARBA00023237"/>
    </source>
</evidence>
<protein>
    <submittedName>
        <fullName evidence="13">Porin</fullName>
    </submittedName>
</protein>
<feature type="signal peptide" evidence="11">
    <location>
        <begin position="1"/>
        <end position="20"/>
    </location>
</feature>
<dbReference type="InterPro" id="IPR023614">
    <property type="entry name" value="Porin_dom_sf"/>
</dbReference>
<keyword evidence="7" id="KW-0406">Ion transport</keyword>
<evidence type="ECO:0000256" key="1">
    <source>
        <dbReference type="ARBA" id="ARBA00004571"/>
    </source>
</evidence>
<proteinExistence type="predicted"/>
<keyword evidence="14" id="KW-1185">Reference proteome</keyword>
<keyword evidence="5" id="KW-0812">Transmembrane</keyword>
<evidence type="ECO:0000256" key="7">
    <source>
        <dbReference type="ARBA" id="ARBA00023065"/>
    </source>
</evidence>
<keyword evidence="8" id="KW-0626">Porin</keyword>
<name>A0A7H9BE61_9NEIS</name>
<dbReference type="EMBL" id="CP058627">
    <property type="protein sequence ID" value="QLG86817.1"/>
    <property type="molecule type" value="Genomic_DNA"/>
</dbReference>
<dbReference type="GO" id="GO:0006811">
    <property type="term" value="P:monoatomic ion transport"/>
    <property type="evidence" value="ECO:0007669"/>
    <property type="project" value="UniProtKB-KW"/>
</dbReference>
<sequence>MNKIVAAAVAAAFIAPLAMADVDLGPVKIYGSLRSAVEVINVTPVAGTTVQDGQDSQTRLMDQTSKFGVKGDWKINDNIKAIGQLEARIYLGNSGDPLDGSKIGFGTRNTFIGLSGEKFGTVRLGRYDNQYKLIKKNALGAFDDIMNDASDPTNASNTILGRMGGREGDSVSYETPRLAGFAGGLSYNFGKVDSTNATASYKTTCVTVSNCTTTAVSSGDKINAPQFSALLNYQSQYFDAGVAYTKLSDAYYDLTGSKLSAKKELTGKTGGESADALSIGATGKFAGLHLSAVWERTNSNANGVGLALDQEQDSYGIQALYNWGDFDFQAGFAKAGDVKNNLKGVDVANTGAKQYNAGVSYKVHKQVRVIATYTKVDNESAATFASASGFATAKGADVGTFAIGLRGDF</sequence>
<dbReference type="Pfam" id="PF13609">
    <property type="entry name" value="Porin_4"/>
    <property type="match status" value="1"/>
</dbReference>
<evidence type="ECO:0000256" key="9">
    <source>
        <dbReference type="ARBA" id="ARBA00023136"/>
    </source>
</evidence>
<dbReference type="GO" id="GO:0046930">
    <property type="term" value="C:pore complex"/>
    <property type="evidence" value="ECO:0007669"/>
    <property type="project" value="UniProtKB-KW"/>
</dbReference>
<organism evidence="13 14">
    <name type="scientific">Chitinibacter bivalviorum</name>
    <dbReference type="NCBI Taxonomy" id="2739434"/>
    <lineage>
        <taxon>Bacteria</taxon>
        <taxon>Pseudomonadati</taxon>
        <taxon>Pseudomonadota</taxon>
        <taxon>Betaproteobacteria</taxon>
        <taxon>Neisseriales</taxon>
        <taxon>Chitinibacteraceae</taxon>
        <taxon>Chitinibacter</taxon>
    </lineage>
</organism>
<feature type="domain" description="Porin" evidence="12">
    <location>
        <begin position="7"/>
        <end position="379"/>
    </location>
</feature>
<reference evidence="13 14" key="1">
    <citation type="submission" date="2020-07" db="EMBL/GenBank/DDBJ databases">
        <title>Complete genome sequence of Chitinibacter sp. 2T18.</title>
        <authorList>
            <person name="Bae J.-W."/>
            <person name="Choi J.-W."/>
        </authorList>
    </citation>
    <scope>NUCLEOTIDE SEQUENCE [LARGE SCALE GENOMIC DNA]</scope>
    <source>
        <strain evidence="13 14">2T18</strain>
    </source>
</reference>
<comment type="subunit">
    <text evidence="2">Homotrimer.</text>
</comment>
<dbReference type="SUPFAM" id="SSF56935">
    <property type="entry name" value="Porins"/>
    <property type="match status" value="1"/>
</dbReference>
<evidence type="ECO:0000256" key="11">
    <source>
        <dbReference type="SAM" id="SignalP"/>
    </source>
</evidence>
<dbReference type="Gene3D" id="2.40.160.10">
    <property type="entry name" value="Porin"/>
    <property type="match status" value="1"/>
</dbReference>
<dbReference type="AlphaFoldDB" id="A0A7H9BE61"/>
<dbReference type="PANTHER" id="PTHR34501">
    <property type="entry name" value="PROTEIN YDDL-RELATED"/>
    <property type="match status" value="1"/>
</dbReference>
<evidence type="ECO:0000256" key="6">
    <source>
        <dbReference type="ARBA" id="ARBA00022729"/>
    </source>
</evidence>
<keyword evidence="10" id="KW-0998">Cell outer membrane</keyword>
<feature type="chain" id="PRO_5029016995" evidence="11">
    <location>
        <begin position="21"/>
        <end position="409"/>
    </location>
</feature>
<evidence type="ECO:0000259" key="12">
    <source>
        <dbReference type="Pfam" id="PF13609"/>
    </source>
</evidence>
<dbReference type="GO" id="GO:0015288">
    <property type="term" value="F:porin activity"/>
    <property type="evidence" value="ECO:0007669"/>
    <property type="project" value="UniProtKB-KW"/>
</dbReference>